<gene>
    <name evidence="7" type="ORF">OG849_19380</name>
</gene>
<evidence type="ECO:0000313" key="7">
    <source>
        <dbReference type="EMBL" id="WSB12405.1"/>
    </source>
</evidence>
<evidence type="ECO:0000256" key="3">
    <source>
        <dbReference type="ARBA" id="ARBA00023163"/>
    </source>
</evidence>
<dbReference type="InterPro" id="IPR023772">
    <property type="entry name" value="DNA-bd_HTH_TetR-type_CS"/>
</dbReference>
<dbReference type="Gene3D" id="1.10.357.10">
    <property type="entry name" value="Tetracycline Repressor, domain 2"/>
    <property type="match status" value="1"/>
</dbReference>
<feature type="region of interest" description="Disordered" evidence="5">
    <location>
        <begin position="1"/>
        <end position="45"/>
    </location>
</feature>
<dbReference type="Proteomes" id="UP001356428">
    <property type="component" value="Chromosome"/>
</dbReference>
<feature type="domain" description="HTH tetR-type" evidence="6">
    <location>
        <begin position="49"/>
        <end position="109"/>
    </location>
</feature>
<dbReference type="InterPro" id="IPR001647">
    <property type="entry name" value="HTH_TetR"/>
</dbReference>
<sequence length="243" mass="25845">MVMSGEKAGDGNGNGSVAGAVGEGARGQEPGQGEPAAPPRVSLRERKKQLTYRAISDAAIAMFLERGFDKVSVAEVAAAADISKPTLFRYFPAKEDLALHRFADHEDEAARVVGGREPGESPLDALRRHFLAGLDRRDPVTGLCDVPQVLAFHRLLYGTPALVARLYAYQGRSEAALARALGGGVAARLAAGQVIAVLRILAEENWRRIDAGESADTVYAGAVQAAEEAFVQLRRGLEAEERG</sequence>
<dbReference type="EMBL" id="CP109083">
    <property type="protein sequence ID" value="WSB12405.1"/>
    <property type="molecule type" value="Genomic_DNA"/>
</dbReference>
<keyword evidence="3" id="KW-0804">Transcription</keyword>
<evidence type="ECO:0000256" key="5">
    <source>
        <dbReference type="SAM" id="MobiDB-lite"/>
    </source>
</evidence>
<organism evidence="7 8">
    <name type="scientific">Streptomyces cyaneofuscatus</name>
    <dbReference type="NCBI Taxonomy" id="66883"/>
    <lineage>
        <taxon>Bacteria</taxon>
        <taxon>Bacillati</taxon>
        <taxon>Actinomycetota</taxon>
        <taxon>Actinomycetes</taxon>
        <taxon>Kitasatosporales</taxon>
        <taxon>Streptomycetaceae</taxon>
        <taxon>Streptomyces</taxon>
    </lineage>
</organism>
<keyword evidence="8" id="KW-1185">Reference proteome</keyword>
<reference evidence="7 8" key="1">
    <citation type="submission" date="2022-10" db="EMBL/GenBank/DDBJ databases">
        <title>The complete genomes of actinobacterial strains from the NBC collection.</title>
        <authorList>
            <person name="Joergensen T.S."/>
            <person name="Alvarez Arevalo M."/>
            <person name="Sterndorff E.B."/>
            <person name="Faurdal D."/>
            <person name="Vuksanovic O."/>
            <person name="Mourched A.-S."/>
            <person name="Charusanti P."/>
            <person name="Shaw S."/>
            <person name="Blin K."/>
            <person name="Weber T."/>
        </authorList>
    </citation>
    <scope>NUCLEOTIDE SEQUENCE [LARGE SCALE GENOMIC DNA]</scope>
    <source>
        <strain evidence="7 8">NBC 01792</strain>
    </source>
</reference>
<accession>A0ABZ1F846</accession>
<dbReference type="PROSITE" id="PS01081">
    <property type="entry name" value="HTH_TETR_1"/>
    <property type="match status" value="1"/>
</dbReference>
<protein>
    <submittedName>
        <fullName evidence="7">TetR/AcrR family transcriptional regulator</fullName>
    </submittedName>
</protein>
<name>A0ABZ1F846_9ACTN</name>
<dbReference type="PANTHER" id="PTHR30055:SF234">
    <property type="entry name" value="HTH-TYPE TRANSCRIPTIONAL REGULATOR BETI"/>
    <property type="match status" value="1"/>
</dbReference>
<dbReference type="PANTHER" id="PTHR30055">
    <property type="entry name" value="HTH-TYPE TRANSCRIPTIONAL REGULATOR RUTR"/>
    <property type="match status" value="1"/>
</dbReference>
<dbReference type="RefSeq" id="WP_326707741.1">
    <property type="nucleotide sequence ID" value="NZ_CP109083.1"/>
</dbReference>
<dbReference type="Pfam" id="PF00440">
    <property type="entry name" value="TetR_N"/>
    <property type="match status" value="1"/>
</dbReference>
<dbReference type="InterPro" id="IPR009057">
    <property type="entry name" value="Homeodomain-like_sf"/>
</dbReference>
<proteinExistence type="predicted"/>
<dbReference type="PROSITE" id="PS50977">
    <property type="entry name" value="HTH_TETR_2"/>
    <property type="match status" value="1"/>
</dbReference>
<dbReference type="Gene3D" id="1.10.10.60">
    <property type="entry name" value="Homeodomain-like"/>
    <property type="match status" value="1"/>
</dbReference>
<dbReference type="InterPro" id="IPR050109">
    <property type="entry name" value="HTH-type_TetR-like_transc_reg"/>
</dbReference>
<evidence type="ECO:0000259" key="6">
    <source>
        <dbReference type="PROSITE" id="PS50977"/>
    </source>
</evidence>
<feature type="DNA-binding region" description="H-T-H motif" evidence="4">
    <location>
        <begin position="72"/>
        <end position="91"/>
    </location>
</feature>
<evidence type="ECO:0000256" key="1">
    <source>
        <dbReference type="ARBA" id="ARBA00023015"/>
    </source>
</evidence>
<evidence type="ECO:0000313" key="8">
    <source>
        <dbReference type="Proteomes" id="UP001356428"/>
    </source>
</evidence>
<dbReference type="PRINTS" id="PR00455">
    <property type="entry name" value="HTHTETR"/>
</dbReference>
<dbReference type="SUPFAM" id="SSF46689">
    <property type="entry name" value="Homeodomain-like"/>
    <property type="match status" value="1"/>
</dbReference>
<evidence type="ECO:0000256" key="2">
    <source>
        <dbReference type="ARBA" id="ARBA00023125"/>
    </source>
</evidence>
<feature type="compositionally biased region" description="Gly residues" evidence="5">
    <location>
        <begin position="10"/>
        <end position="25"/>
    </location>
</feature>
<keyword evidence="2 4" id="KW-0238">DNA-binding</keyword>
<keyword evidence="1" id="KW-0805">Transcription regulation</keyword>
<evidence type="ECO:0000256" key="4">
    <source>
        <dbReference type="PROSITE-ProRule" id="PRU00335"/>
    </source>
</evidence>